<keyword evidence="8" id="KW-0832">Ubl conjugation</keyword>
<evidence type="ECO:0000256" key="11">
    <source>
        <dbReference type="ARBA" id="ARBA00046075"/>
    </source>
</evidence>
<comment type="subcellular location">
    <subcellularLocation>
        <location evidence="1">Nucleus</location>
    </subcellularLocation>
</comment>
<protein>
    <recommendedName>
        <fullName evidence="4">Protein cereblon</fullName>
    </recommendedName>
    <alternativeName>
        <fullName evidence="10">Protein ohgata</fullName>
    </alternativeName>
</protein>
<feature type="domain" description="Lon N-terminal" evidence="14">
    <location>
        <begin position="91"/>
        <end position="320"/>
    </location>
</feature>
<evidence type="ECO:0000256" key="7">
    <source>
        <dbReference type="ARBA" id="ARBA00022833"/>
    </source>
</evidence>
<feature type="region of interest" description="Disordered" evidence="13">
    <location>
        <begin position="1"/>
        <end position="55"/>
    </location>
</feature>
<dbReference type="PANTHER" id="PTHR46732:SF8">
    <property type="entry name" value="ATP-DEPENDENT PROTEASE LA (LON) DOMAIN PROTEIN"/>
    <property type="match status" value="1"/>
</dbReference>
<comment type="subunit">
    <text evidence="12">Likely a component of a DCX (DDB1-CUL4-X-box) protein ligase complex. May interact with pic/DDB1.</text>
</comment>
<dbReference type="SUPFAM" id="SSF88697">
    <property type="entry name" value="PUA domain-like"/>
    <property type="match status" value="1"/>
</dbReference>
<dbReference type="Gene3D" id="2.30.130.40">
    <property type="entry name" value="LON domain-like"/>
    <property type="match status" value="1"/>
</dbReference>
<dbReference type="FunCoup" id="A0A6P8Y9Q1">
    <property type="interactions" value="1374"/>
</dbReference>
<evidence type="ECO:0000256" key="13">
    <source>
        <dbReference type="SAM" id="MobiDB-lite"/>
    </source>
</evidence>
<evidence type="ECO:0000256" key="6">
    <source>
        <dbReference type="ARBA" id="ARBA00022786"/>
    </source>
</evidence>
<keyword evidence="16" id="KW-1185">Reference proteome</keyword>
<dbReference type="GeneID" id="117640467"/>
<dbReference type="CTD" id="41230"/>
<proteinExistence type="inferred from homology"/>
<dbReference type="CDD" id="cd15777">
    <property type="entry name" value="CRBN_C_like"/>
    <property type="match status" value="1"/>
</dbReference>
<dbReference type="FunFam" id="2.170.150.20:FF:000005">
    <property type="entry name" value="Blast:Protein cereblon homolog"/>
    <property type="match status" value="1"/>
</dbReference>
<keyword evidence="5" id="KW-0479">Metal-binding</keyword>
<dbReference type="Proteomes" id="UP000515158">
    <property type="component" value="Unplaced"/>
</dbReference>
<evidence type="ECO:0000313" key="16">
    <source>
        <dbReference type="Proteomes" id="UP000515158"/>
    </source>
</evidence>
<dbReference type="RefSeq" id="XP_034232876.1">
    <property type="nucleotide sequence ID" value="XM_034376985.1"/>
</dbReference>
<evidence type="ECO:0000256" key="1">
    <source>
        <dbReference type="ARBA" id="ARBA00004123"/>
    </source>
</evidence>
<evidence type="ECO:0000256" key="12">
    <source>
        <dbReference type="ARBA" id="ARBA00046796"/>
    </source>
</evidence>
<organism evidence="17">
    <name type="scientific">Thrips palmi</name>
    <name type="common">Melon thrips</name>
    <dbReference type="NCBI Taxonomy" id="161013"/>
    <lineage>
        <taxon>Eukaryota</taxon>
        <taxon>Metazoa</taxon>
        <taxon>Ecdysozoa</taxon>
        <taxon>Arthropoda</taxon>
        <taxon>Hexapoda</taxon>
        <taxon>Insecta</taxon>
        <taxon>Pterygota</taxon>
        <taxon>Neoptera</taxon>
        <taxon>Paraneoptera</taxon>
        <taxon>Thysanoptera</taxon>
        <taxon>Terebrantia</taxon>
        <taxon>Thripoidea</taxon>
        <taxon>Thripidae</taxon>
        <taxon>Thrips</taxon>
    </lineage>
</organism>
<comment type="function">
    <text evidence="11">Substrate recognition component of a DCX (DDB1-CUL4-X-box) E3 protein ligase complex that mediates the ubiquitination and subsequent proteasomal degradation of target proteins. Has an essential role in mediating growth by negatively regulating insulin signaling. It also has a role in maintaining presynaptic function in the neuromuscular junction synapses of third-instar larvae.</text>
</comment>
<dbReference type="SMART" id="SM00464">
    <property type="entry name" value="LON"/>
    <property type="match status" value="1"/>
</dbReference>
<evidence type="ECO:0000256" key="9">
    <source>
        <dbReference type="ARBA" id="ARBA00023242"/>
    </source>
</evidence>
<keyword evidence="6" id="KW-0833">Ubl conjugation pathway</keyword>
<name>A0A6P8Y9Q1_THRPL</name>
<dbReference type="InterPro" id="IPR015947">
    <property type="entry name" value="PUA-like_sf"/>
</dbReference>
<keyword evidence="7" id="KW-0862">Zinc</keyword>
<dbReference type="KEGG" id="tpal:117640467"/>
<evidence type="ECO:0000256" key="10">
    <source>
        <dbReference type="ARBA" id="ARBA00030079"/>
    </source>
</evidence>
<evidence type="ECO:0000259" key="15">
    <source>
        <dbReference type="PROSITE" id="PS51788"/>
    </source>
</evidence>
<dbReference type="PROSITE" id="PS51788">
    <property type="entry name" value="CULT"/>
    <property type="match status" value="1"/>
</dbReference>
<evidence type="ECO:0000259" key="14">
    <source>
        <dbReference type="PROSITE" id="PS51787"/>
    </source>
</evidence>
<dbReference type="InParanoid" id="A0A6P8Y9Q1"/>
<evidence type="ECO:0000256" key="2">
    <source>
        <dbReference type="ARBA" id="ARBA00004906"/>
    </source>
</evidence>
<dbReference type="OrthoDB" id="267517at2759"/>
<dbReference type="GO" id="GO:0016567">
    <property type="term" value="P:protein ubiquitination"/>
    <property type="evidence" value="ECO:0007669"/>
    <property type="project" value="UniProtKB-UniPathway"/>
</dbReference>
<dbReference type="InterPro" id="IPR004910">
    <property type="entry name" value="Yippee/Mis18/Cereblon"/>
</dbReference>
<dbReference type="InterPro" id="IPR003111">
    <property type="entry name" value="Lon_prtase_N"/>
</dbReference>
<dbReference type="InterPro" id="IPR046336">
    <property type="entry name" value="Lon_prtase_N_sf"/>
</dbReference>
<evidence type="ECO:0000256" key="5">
    <source>
        <dbReference type="ARBA" id="ARBA00022723"/>
    </source>
</evidence>
<sequence>MDPDSTDSDSSVDFEIDTEPAFVLDDLVDSDSTPGSGSGSADSEFIPSNPGTNPMEHTFDPSLPSQHSYLGTDLTVLYGRTVLDEDDSNWIPLYPQVDVVLVPGQTLPLAIFNASYIQMIRQVISGNRTFGTICMLRKTPGSDELSHADVGTTAEIYEAHESASHHAIRVKAIGRQRFKILETTDHTSGFLTARVRILPEVKLPDPLSMMSCPVLDRFRTKANIGASTKRKHNLRLYDSISSIWPAWVYDQYDPERLVKQMLEILSCHKAVSPIPTDPVALSYWVARSLPIKDSRRLVLLRMNSAIDRLRWEIFTLNKLSLLCCRQCGQHVAHQQDVFSMSVEGMQGTYCNVYGYVYETVTIHKATGLRLQNAPPSTEFSWFPGYAWTVAACSRCRKHMGWHFTATSPDMKPRGFWGLCRRALEAKLEEVESTE</sequence>
<feature type="compositionally biased region" description="Low complexity" evidence="13">
    <location>
        <begin position="30"/>
        <end position="43"/>
    </location>
</feature>
<keyword evidence="9" id="KW-0539">Nucleus</keyword>
<dbReference type="AlphaFoldDB" id="A0A6P8Y9Q1"/>
<evidence type="ECO:0000256" key="3">
    <source>
        <dbReference type="ARBA" id="ARBA00005293"/>
    </source>
</evidence>
<feature type="domain" description="CULT" evidence="15">
    <location>
        <begin position="319"/>
        <end position="427"/>
    </location>
</feature>
<dbReference type="GO" id="GO:0046872">
    <property type="term" value="F:metal ion binding"/>
    <property type="evidence" value="ECO:0007669"/>
    <property type="project" value="UniProtKB-KW"/>
</dbReference>
<dbReference type="Pfam" id="PF02190">
    <property type="entry name" value="LON_substr_bdg"/>
    <property type="match status" value="1"/>
</dbReference>
<evidence type="ECO:0000313" key="17">
    <source>
        <dbReference type="RefSeq" id="XP_034232876.1"/>
    </source>
</evidence>
<gene>
    <name evidence="17" type="primary">LOC117640467</name>
</gene>
<dbReference type="PANTHER" id="PTHR46732">
    <property type="entry name" value="ATP-DEPENDENT PROTEASE LA (LON) DOMAIN PROTEIN"/>
    <property type="match status" value="1"/>
</dbReference>
<dbReference type="PROSITE" id="PS51787">
    <property type="entry name" value="LON_N"/>
    <property type="match status" value="1"/>
</dbReference>
<evidence type="ECO:0000256" key="4">
    <source>
        <dbReference type="ARBA" id="ARBA00014394"/>
    </source>
</evidence>
<feature type="compositionally biased region" description="Acidic residues" evidence="13">
    <location>
        <begin position="1"/>
        <end position="18"/>
    </location>
</feature>
<comment type="similarity">
    <text evidence="3">Belongs to the CRBN family.</text>
</comment>
<dbReference type="Pfam" id="PF03226">
    <property type="entry name" value="Yippee-Mis18"/>
    <property type="match status" value="1"/>
</dbReference>
<comment type="pathway">
    <text evidence="2">Protein modification; protein ubiquitination.</text>
</comment>
<dbReference type="GO" id="GO:0005634">
    <property type="term" value="C:nucleus"/>
    <property type="evidence" value="ECO:0007669"/>
    <property type="project" value="UniProtKB-SubCell"/>
</dbReference>
<accession>A0A6P8Y9Q1</accession>
<dbReference type="Gene3D" id="1.20.58.1480">
    <property type="match status" value="1"/>
</dbReference>
<dbReference type="Gene3D" id="2.170.150.20">
    <property type="entry name" value="Peptide methionine sulfoxide reductase"/>
    <property type="match status" value="1"/>
</dbReference>
<dbReference type="InterPro" id="IPR034750">
    <property type="entry name" value="CULT"/>
</dbReference>
<reference evidence="17" key="1">
    <citation type="submission" date="2025-08" db="UniProtKB">
        <authorList>
            <consortium name="RefSeq"/>
        </authorList>
    </citation>
    <scope>IDENTIFICATION</scope>
    <source>
        <tissue evidence="17">Total insect</tissue>
    </source>
</reference>
<evidence type="ECO:0000256" key="8">
    <source>
        <dbReference type="ARBA" id="ARBA00022843"/>
    </source>
</evidence>
<dbReference type="UniPathway" id="UPA00143"/>